<dbReference type="InterPro" id="IPR015886">
    <property type="entry name" value="H2TH_FPG"/>
</dbReference>
<evidence type="ECO:0000256" key="8">
    <source>
        <dbReference type="ARBA" id="ARBA00022833"/>
    </source>
</evidence>
<evidence type="ECO:0000256" key="10">
    <source>
        <dbReference type="ARBA" id="ARBA00023204"/>
    </source>
</evidence>
<evidence type="ECO:0000259" key="16">
    <source>
        <dbReference type="PROSITE" id="PS51066"/>
    </source>
</evidence>
<keyword evidence="12 15" id="KW-0511">Multifunctional enzyme</keyword>
<feature type="active site" description="Proton donor; for beta-elimination activity" evidence="15">
    <location>
        <position position="57"/>
    </location>
</feature>
<keyword evidence="19" id="KW-1185">Reference proteome</keyword>
<dbReference type="InterPro" id="IPR010979">
    <property type="entry name" value="Ribosomal_uS13-like_H2TH"/>
</dbReference>
<feature type="binding site" evidence="15">
    <location>
        <position position="109"/>
    </location>
    <ligand>
        <name>DNA</name>
        <dbReference type="ChEBI" id="CHEBI:16991"/>
    </ligand>
</feature>
<dbReference type="InterPro" id="IPR035937">
    <property type="entry name" value="FPG_N"/>
</dbReference>
<dbReference type="HAMAP" id="MF_00103">
    <property type="entry name" value="Fapy_DNA_glycosyl"/>
    <property type="match status" value="1"/>
</dbReference>
<evidence type="ECO:0000256" key="7">
    <source>
        <dbReference type="ARBA" id="ARBA00022801"/>
    </source>
</evidence>
<comment type="cofactor">
    <cofactor evidence="15">
        <name>Zn(2+)</name>
        <dbReference type="ChEBI" id="CHEBI:29105"/>
    </cofactor>
    <text evidence="15">Binds 1 zinc ion per subunit.</text>
</comment>
<keyword evidence="4 15" id="KW-0479">Metal-binding</keyword>
<dbReference type="NCBIfam" id="NF002211">
    <property type="entry name" value="PRK01103.1"/>
    <property type="match status" value="1"/>
</dbReference>
<dbReference type="Pfam" id="PF06831">
    <property type="entry name" value="H2TH"/>
    <property type="match status" value="1"/>
</dbReference>
<keyword evidence="9 15" id="KW-0238">DNA-binding</keyword>
<evidence type="ECO:0000256" key="2">
    <source>
        <dbReference type="ARBA" id="ARBA00009409"/>
    </source>
</evidence>
<keyword evidence="5 15" id="KW-0227">DNA damage</keyword>
<reference evidence="18 19" key="1">
    <citation type="journal article" date="2012" name="J. Bacteriol.">
        <title>Genome sequence of an alkane-degrading bacterium, Alcanivorax pacificus type strain W11-5, isolated from deep sea sediment.</title>
        <authorList>
            <person name="Lai Q."/>
            <person name="Shao Z."/>
        </authorList>
    </citation>
    <scope>NUCLEOTIDE SEQUENCE [LARGE SCALE GENOMIC DNA]</scope>
    <source>
        <strain evidence="18 19">W11-5</strain>
    </source>
</reference>
<evidence type="ECO:0000313" key="18">
    <source>
        <dbReference type="EMBL" id="AJD46527.1"/>
    </source>
</evidence>
<protein>
    <recommendedName>
        <fullName evidence="15">Formamidopyrimidine-DNA glycosylase</fullName>
        <shortName evidence="15">Fapy-DNA glycosylase</shortName>
        <ecNumber evidence="15">3.2.2.23</ecNumber>
    </recommendedName>
    <alternativeName>
        <fullName evidence="15">DNA-(apurinic or apyrimidinic site) lyase MutM</fullName>
        <shortName evidence="15">AP lyase MutM</shortName>
        <ecNumber evidence="15">4.2.99.18</ecNumber>
    </alternativeName>
</protein>
<dbReference type="KEGG" id="apac:S7S_00515"/>
<evidence type="ECO:0000256" key="6">
    <source>
        <dbReference type="ARBA" id="ARBA00022771"/>
    </source>
</evidence>
<dbReference type="GO" id="GO:0008270">
    <property type="term" value="F:zinc ion binding"/>
    <property type="evidence" value="ECO:0007669"/>
    <property type="project" value="UniProtKB-UniRule"/>
</dbReference>
<evidence type="ECO:0000259" key="17">
    <source>
        <dbReference type="PROSITE" id="PS51068"/>
    </source>
</evidence>
<keyword evidence="13 15" id="KW-0326">Glycosidase</keyword>
<dbReference type="Proteomes" id="UP000006764">
    <property type="component" value="Chromosome"/>
</dbReference>
<feature type="binding site" evidence="15">
    <location>
        <position position="90"/>
    </location>
    <ligand>
        <name>DNA</name>
        <dbReference type="ChEBI" id="CHEBI:16991"/>
    </ligand>
</feature>
<dbReference type="FunFam" id="1.10.8.50:FF:000003">
    <property type="entry name" value="Formamidopyrimidine-DNA glycosylase"/>
    <property type="match status" value="1"/>
</dbReference>
<dbReference type="PROSITE" id="PS51068">
    <property type="entry name" value="FPG_CAT"/>
    <property type="match status" value="1"/>
</dbReference>
<evidence type="ECO:0000256" key="15">
    <source>
        <dbReference type="HAMAP-Rule" id="MF_00103"/>
    </source>
</evidence>
<feature type="active site" description="Schiff-base intermediate with DNA" evidence="15">
    <location>
        <position position="2"/>
    </location>
</feature>
<evidence type="ECO:0000256" key="13">
    <source>
        <dbReference type="ARBA" id="ARBA00023295"/>
    </source>
</evidence>
<evidence type="ECO:0000256" key="5">
    <source>
        <dbReference type="ARBA" id="ARBA00022763"/>
    </source>
</evidence>
<dbReference type="InterPro" id="IPR020629">
    <property type="entry name" value="FPG_Glyclase"/>
</dbReference>
<dbReference type="GO" id="GO:0140078">
    <property type="term" value="F:class I DNA-(apurinic or apyrimidinic site) endonuclease activity"/>
    <property type="evidence" value="ECO:0007669"/>
    <property type="project" value="UniProtKB-EC"/>
</dbReference>
<dbReference type="Pfam" id="PF06827">
    <property type="entry name" value="zf-FPG_IleRS"/>
    <property type="match status" value="1"/>
</dbReference>
<dbReference type="InterPro" id="IPR000214">
    <property type="entry name" value="Znf_DNA_glyclase/AP_lyase"/>
</dbReference>
<dbReference type="SUPFAM" id="SSF46946">
    <property type="entry name" value="S13-like H2TH domain"/>
    <property type="match status" value="1"/>
</dbReference>
<dbReference type="EMBL" id="CP004387">
    <property type="protein sequence ID" value="AJD46527.1"/>
    <property type="molecule type" value="Genomic_DNA"/>
</dbReference>
<dbReference type="PANTHER" id="PTHR22993">
    <property type="entry name" value="FORMAMIDOPYRIMIDINE-DNA GLYCOSYLASE"/>
    <property type="match status" value="1"/>
</dbReference>
<gene>
    <name evidence="15" type="primary">mutM</name>
    <name evidence="15" type="synonym">fpg</name>
    <name evidence="18" type="ORF">S7S_00515</name>
</gene>
<proteinExistence type="inferred from homology"/>
<feature type="domain" description="FPG-type" evidence="16">
    <location>
        <begin position="235"/>
        <end position="269"/>
    </location>
</feature>
<keyword evidence="10 15" id="KW-0234">DNA repair</keyword>
<dbReference type="Pfam" id="PF01149">
    <property type="entry name" value="Fapy_DNA_glyco"/>
    <property type="match status" value="1"/>
</dbReference>
<name>A0A0B4XJD8_9GAMM</name>
<evidence type="ECO:0000256" key="3">
    <source>
        <dbReference type="ARBA" id="ARBA00011245"/>
    </source>
</evidence>
<dbReference type="SMART" id="SM01232">
    <property type="entry name" value="H2TH"/>
    <property type="match status" value="1"/>
</dbReference>
<dbReference type="RefSeq" id="WP_008739087.1">
    <property type="nucleotide sequence ID" value="NZ_CP004387.1"/>
</dbReference>
<feature type="active site" description="Proton donor" evidence="15">
    <location>
        <position position="3"/>
    </location>
</feature>
<comment type="catalytic activity">
    <reaction evidence="14 15">
        <text>2'-deoxyribonucleotide-(2'-deoxyribose 5'-phosphate)-2'-deoxyribonucleotide-DNA = a 3'-end 2'-deoxyribonucleotide-(2,3-dehydro-2,3-deoxyribose 5'-phosphate)-DNA + a 5'-end 5'-phospho-2'-deoxyribonucleoside-DNA + H(+)</text>
        <dbReference type="Rhea" id="RHEA:66592"/>
        <dbReference type="Rhea" id="RHEA-COMP:13180"/>
        <dbReference type="Rhea" id="RHEA-COMP:16897"/>
        <dbReference type="Rhea" id="RHEA-COMP:17067"/>
        <dbReference type="ChEBI" id="CHEBI:15378"/>
        <dbReference type="ChEBI" id="CHEBI:136412"/>
        <dbReference type="ChEBI" id="CHEBI:157695"/>
        <dbReference type="ChEBI" id="CHEBI:167181"/>
        <dbReference type="EC" id="4.2.99.18"/>
    </reaction>
</comment>
<evidence type="ECO:0000256" key="1">
    <source>
        <dbReference type="ARBA" id="ARBA00001668"/>
    </source>
</evidence>
<dbReference type="SUPFAM" id="SSF81624">
    <property type="entry name" value="N-terminal domain of MutM-like DNA repair proteins"/>
    <property type="match status" value="1"/>
</dbReference>
<feature type="domain" description="Formamidopyrimidine-DNA glycosylase catalytic" evidence="17">
    <location>
        <begin position="2"/>
        <end position="112"/>
    </location>
</feature>
<dbReference type="CDD" id="cd08966">
    <property type="entry name" value="EcFpg-like_N"/>
    <property type="match status" value="1"/>
</dbReference>
<dbReference type="NCBIfam" id="TIGR00577">
    <property type="entry name" value="fpg"/>
    <property type="match status" value="1"/>
</dbReference>
<dbReference type="SMART" id="SM00898">
    <property type="entry name" value="Fapy_DNA_glyco"/>
    <property type="match status" value="1"/>
</dbReference>
<dbReference type="Gene3D" id="3.20.190.10">
    <property type="entry name" value="MutM-like, N-terminal"/>
    <property type="match status" value="1"/>
</dbReference>
<comment type="similarity">
    <text evidence="2 15">Belongs to the FPG family.</text>
</comment>
<keyword evidence="11 15" id="KW-0456">Lyase</keyword>
<evidence type="ECO:0000256" key="9">
    <source>
        <dbReference type="ARBA" id="ARBA00023125"/>
    </source>
</evidence>
<feature type="binding site" evidence="15">
    <location>
        <position position="150"/>
    </location>
    <ligand>
        <name>DNA</name>
        <dbReference type="ChEBI" id="CHEBI:16991"/>
    </ligand>
</feature>
<dbReference type="InterPro" id="IPR010663">
    <property type="entry name" value="Znf_FPG/IleRS"/>
</dbReference>
<keyword evidence="6 15" id="KW-0863">Zinc-finger</keyword>
<dbReference type="PROSITE" id="PS01242">
    <property type="entry name" value="ZF_FPG_1"/>
    <property type="match status" value="1"/>
</dbReference>
<dbReference type="GO" id="GO:0034039">
    <property type="term" value="F:8-oxo-7,8-dihydroguanine DNA N-glycosylase activity"/>
    <property type="evidence" value="ECO:0007669"/>
    <property type="project" value="TreeGrafter"/>
</dbReference>
<comment type="catalytic activity">
    <reaction evidence="1 15">
        <text>Hydrolysis of DNA containing ring-opened 7-methylguanine residues, releasing 2,6-diamino-4-hydroxy-5-(N-methyl)formamidopyrimidine.</text>
        <dbReference type="EC" id="3.2.2.23"/>
    </reaction>
</comment>
<sequence length="269" mass="30130">MPELPEVETTRRGIAPHLEGRRIRRVDLRQRQLRWPVPDEVASLKNAAVSSVGRRAKFLLVDLPRGQMLMHLGMSGSLRVVPEKTPPNKHDHVDFVLDSGQMLRFTDPRRFGALLWTASPGQHPMLDHLGPEPLDDAFDDDLLFRLSRGRRQSVKTFIMDNRIVVGVGNIYAQESLFMAGIHPSRPAGRISAARYQRLSAAIREVLGRAIRAGGTTLRDFSRVDGQPGYFAQELSVYGRAGAPCLQCGTLLSQSRHGQRSTVYCRRCQT</sequence>
<dbReference type="HOGENOM" id="CLU_038423_1_1_6"/>
<dbReference type="PROSITE" id="PS51066">
    <property type="entry name" value="ZF_FPG_2"/>
    <property type="match status" value="1"/>
</dbReference>
<dbReference type="PANTHER" id="PTHR22993:SF9">
    <property type="entry name" value="FORMAMIDOPYRIMIDINE-DNA GLYCOSYLASE"/>
    <property type="match status" value="1"/>
</dbReference>
<dbReference type="STRING" id="391936.S7S_00515"/>
<dbReference type="FunFam" id="3.20.190.10:FF:000001">
    <property type="entry name" value="Formamidopyrimidine-DNA glycosylase"/>
    <property type="match status" value="1"/>
</dbReference>
<accession>A0A0B4XJD8</accession>
<dbReference type="InterPro" id="IPR015887">
    <property type="entry name" value="DNA_glyclase_Znf_dom_DNA_BS"/>
</dbReference>
<dbReference type="AlphaFoldDB" id="A0A0B4XJD8"/>
<evidence type="ECO:0000256" key="12">
    <source>
        <dbReference type="ARBA" id="ARBA00023268"/>
    </source>
</evidence>
<keyword evidence="7 15" id="KW-0378">Hydrolase</keyword>
<dbReference type="OrthoDB" id="9800855at2"/>
<dbReference type="EC" id="3.2.2.23" evidence="15"/>
<dbReference type="EC" id="4.2.99.18" evidence="15"/>
<organism evidence="18 19">
    <name type="scientific">Isoalcanivorax pacificus W11-5</name>
    <dbReference type="NCBI Taxonomy" id="391936"/>
    <lineage>
        <taxon>Bacteria</taxon>
        <taxon>Pseudomonadati</taxon>
        <taxon>Pseudomonadota</taxon>
        <taxon>Gammaproteobacteria</taxon>
        <taxon>Oceanospirillales</taxon>
        <taxon>Alcanivoracaceae</taxon>
        <taxon>Isoalcanivorax</taxon>
    </lineage>
</organism>
<keyword evidence="8 15" id="KW-0862">Zinc</keyword>
<dbReference type="GO" id="GO:0003684">
    <property type="term" value="F:damaged DNA binding"/>
    <property type="evidence" value="ECO:0007669"/>
    <property type="project" value="InterPro"/>
</dbReference>
<evidence type="ECO:0000256" key="4">
    <source>
        <dbReference type="ARBA" id="ARBA00022723"/>
    </source>
</evidence>
<dbReference type="InterPro" id="IPR012319">
    <property type="entry name" value="FPG_cat"/>
</dbReference>
<evidence type="ECO:0000313" key="19">
    <source>
        <dbReference type="Proteomes" id="UP000006764"/>
    </source>
</evidence>
<evidence type="ECO:0000256" key="11">
    <source>
        <dbReference type="ARBA" id="ARBA00023239"/>
    </source>
</evidence>
<dbReference type="SUPFAM" id="SSF57716">
    <property type="entry name" value="Glucocorticoid receptor-like (DNA-binding domain)"/>
    <property type="match status" value="1"/>
</dbReference>
<feature type="active site" description="Proton donor; for delta-elimination activity" evidence="15">
    <location>
        <position position="259"/>
    </location>
</feature>
<comment type="function">
    <text evidence="15">Involved in base excision repair of DNA damaged by oxidation or by mutagenic agents. Acts as DNA glycosylase that recognizes and removes damaged bases. Has a preference for oxidized purines, such as 7,8-dihydro-8-oxoguanine (8-oxoG). Has AP (apurinic/apyrimidinic) lyase activity and introduces nicks in the DNA strand. Cleaves the DNA backbone by beta-delta elimination to generate a single-strand break at the site of the removed base with both 3'- and 5'-phosphates.</text>
</comment>
<dbReference type="GO" id="GO:0006284">
    <property type="term" value="P:base-excision repair"/>
    <property type="evidence" value="ECO:0007669"/>
    <property type="project" value="InterPro"/>
</dbReference>
<dbReference type="Gene3D" id="1.10.8.50">
    <property type="match status" value="1"/>
</dbReference>
<comment type="subunit">
    <text evidence="3 15">Monomer.</text>
</comment>
<evidence type="ECO:0000256" key="14">
    <source>
        <dbReference type="ARBA" id="ARBA00044632"/>
    </source>
</evidence>